<protein>
    <submittedName>
        <fullName evidence="1">Uncharacterized protein</fullName>
    </submittedName>
</protein>
<dbReference type="AlphaFoldDB" id="A0A2T5JLF4"/>
<sequence length="144" mass="14899">MADTYALAIEALGPLVGRLSAAASDLPERVTEALGASAYDSLTPVARAIIPHLPPAVLAAWDADLADRSAALGAPGRDRWFRSAAAEWADIRQAIAVASARWSATTSPQATTVVLEARLWRDARPSMAMPCSRACCAAGAAVAS</sequence>
<dbReference type="Proteomes" id="UP000244060">
    <property type="component" value="Unassembled WGS sequence"/>
</dbReference>
<dbReference type="OrthoDB" id="7183688at2"/>
<evidence type="ECO:0000313" key="2">
    <source>
        <dbReference type="Proteomes" id="UP000244060"/>
    </source>
</evidence>
<evidence type="ECO:0000313" key="1">
    <source>
        <dbReference type="EMBL" id="PTR07641.1"/>
    </source>
</evidence>
<dbReference type="EMBL" id="QAOT01000040">
    <property type="protein sequence ID" value="PTR07641.1"/>
    <property type="molecule type" value="Genomic_DNA"/>
</dbReference>
<proteinExistence type="predicted"/>
<accession>A0A2T5JLF4</accession>
<reference evidence="1 2" key="1">
    <citation type="submission" date="2018-04" db="EMBL/GenBank/DDBJ databases">
        <title>Genomic Encyclopedia of Type Strains, Phase III (KMG-III): the genomes of soil and plant-associated and newly described type strains.</title>
        <authorList>
            <person name="Whitman W."/>
        </authorList>
    </citation>
    <scope>NUCLEOTIDE SEQUENCE [LARGE SCALE GENOMIC DNA]</scope>
    <source>
        <strain evidence="1 2">KA25</strain>
    </source>
</reference>
<name>A0A2T5JLF4_9RHOB</name>
<organism evidence="1 2">
    <name type="scientific">Cereibacter azotoformans</name>
    <dbReference type="NCBI Taxonomy" id="43057"/>
    <lineage>
        <taxon>Bacteria</taxon>
        <taxon>Pseudomonadati</taxon>
        <taxon>Pseudomonadota</taxon>
        <taxon>Alphaproteobacteria</taxon>
        <taxon>Rhodobacterales</taxon>
        <taxon>Paracoccaceae</taxon>
        <taxon>Cereibacter</taxon>
    </lineage>
</organism>
<gene>
    <name evidence="1" type="ORF">C8J28_1403</name>
</gene>
<keyword evidence="2" id="KW-1185">Reference proteome</keyword>
<comment type="caution">
    <text evidence="1">The sequence shown here is derived from an EMBL/GenBank/DDBJ whole genome shotgun (WGS) entry which is preliminary data.</text>
</comment>